<dbReference type="STRING" id="578458.D8PQI4"/>
<dbReference type="EMBL" id="GL377302">
    <property type="protein sequence ID" value="EFJ03076.1"/>
    <property type="molecule type" value="Genomic_DNA"/>
</dbReference>
<dbReference type="KEGG" id="scm:SCHCO_02622313"/>
<dbReference type="HOGENOM" id="CLU_016262_0_0_1"/>
<feature type="compositionally biased region" description="Basic and acidic residues" evidence="1">
    <location>
        <begin position="491"/>
        <end position="503"/>
    </location>
</feature>
<evidence type="ECO:0000256" key="1">
    <source>
        <dbReference type="SAM" id="MobiDB-lite"/>
    </source>
</evidence>
<feature type="compositionally biased region" description="Basic and acidic residues" evidence="1">
    <location>
        <begin position="409"/>
        <end position="432"/>
    </location>
</feature>
<reference evidence="2 3" key="1">
    <citation type="journal article" date="2010" name="Nat. Biotechnol.">
        <title>Genome sequence of the model mushroom Schizophyllum commune.</title>
        <authorList>
            <person name="Ohm R.A."/>
            <person name="de Jong J.F."/>
            <person name="Lugones L.G."/>
            <person name="Aerts A."/>
            <person name="Kothe E."/>
            <person name="Stajich J.E."/>
            <person name="de Vries R.P."/>
            <person name="Record E."/>
            <person name="Levasseur A."/>
            <person name="Baker S.E."/>
            <person name="Bartholomew K.A."/>
            <person name="Coutinho P.M."/>
            <person name="Erdmann S."/>
            <person name="Fowler T.J."/>
            <person name="Gathman A.C."/>
            <person name="Lombard V."/>
            <person name="Henrissat B."/>
            <person name="Knabe N."/>
            <person name="Kuees U."/>
            <person name="Lilly W.W."/>
            <person name="Lindquist E."/>
            <person name="Lucas S."/>
            <person name="Magnuson J.K."/>
            <person name="Piumi F."/>
            <person name="Raudaskoski M."/>
            <person name="Salamov A."/>
            <person name="Schmutz J."/>
            <person name="Schwarze F.W.M.R."/>
            <person name="vanKuyk P.A."/>
            <person name="Horton J.S."/>
            <person name="Grigoriev I.V."/>
            <person name="Woesten H.A.B."/>
        </authorList>
    </citation>
    <scope>NUCLEOTIDE SEQUENCE [LARGE SCALE GENOMIC DNA]</scope>
    <source>
        <strain evidence="3">H4-8 / FGSC 9210</strain>
    </source>
</reference>
<proteinExistence type="predicted"/>
<feature type="compositionally biased region" description="Polar residues" evidence="1">
    <location>
        <begin position="274"/>
        <end position="283"/>
    </location>
</feature>
<dbReference type="Proteomes" id="UP000007431">
    <property type="component" value="Unassembled WGS sequence"/>
</dbReference>
<protein>
    <submittedName>
        <fullName evidence="2">Uncharacterized protein</fullName>
    </submittedName>
</protein>
<feature type="compositionally biased region" description="Acidic residues" evidence="1">
    <location>
        <begin position="763"/>
        <end position="776"/>
    </location>
</feature>
<feature type="region of interest" description="Disordered" evidence="1">
    <location>
        <begin position="409"/>
        <end position="633"/>
    </location>
</feature>
<accession>D8PQI4</accession>
<evidence type="ECO:0000313" key="3">
    <source>
        <dbReference type="Proteomes" id="UP000007431"/>
    </source>
</evidence>
<gene>
    <name evidence="2" type="ORF">SCHCODRAFT_102708</name>
</gene>
<dbReference type="InParanoid" id="D8PQI4"/>
<evidence type="ECO:0000313" key="2">
    <source>
        <dbReference type="EMBL" id="EFJ03076.1"/>
    </source>
</evidence>
<feature type="compositionally biased region" description="Low complexity" evidence="1">
    <location>
        <begin position="456"/>
        <end position="474"/>
    </location>
</feature>
<dbReference type="VEuPathDB" id="FungiDB:SCHCODRAFT_02622313"/>
<feature type="region of interest" description="Disordered" evidence="1">
    <location>
        <begin position="699"/>
        <end position="786"/>
    </location>
</feature>
<feature type="compositionally biased region" description="Low complexity" evidence="1">
    <location>
        <begin position="619"/>
        <end position="628"/>
    </location>
</feature>
<feature type="non-terminal residue" evidence="2">
    <location>
        <position position="811"/>
    </location>
</feature>
<dbReference type="OrthoDB" id="2563191at2759"/>
<dbReference type="GeneID" id="9587951"/>
<feature type="compositionally biased region" description="Basic and acidic residues" evidence="1">
    <location>
        <begin position="733"/>
        <end position="755"/>
    </location>
</feature>
<feature type="compositionally biased region" description="Pro residues" evidence="1">
    <location>
        <begin position="589"/>
        <end position="600"/>
    </location>
</feature>
<feature type="region of interest" description="Disordered" evidence="1">
    <location>
        <begin position="163"/>
        <end position="187"/>
    </location>
</feature>
<keyword evidence="3" id="KW-1185">Reference proteome</keyword>
<dbReference type="OMA" id="PTDDWVE"/>
<organism evidence="3">
    <name type="scientific">Schizophyllum commune (strain H4-8 / FGSC 9210)</name>
    <name type="common">Split gill fungus</name>
    <dbReference type="NCBI Taxonomy" id="578458"/>
    <lineage>
        <taxon>Eukaryota</taxon>
        <taxon>Fungi</taxon>
        <taxon>Dikarya</taxon>
        <taxon>Basidiomycota</taxon>
        <taxon>Agaricomycotina</taxon>
        <taxon>Agaricomycetes</taxon>
        <taxon>Agaricomycetidae</taxon>
        <taxon>Agaricales</taxon>
        <taxon>Schizophyllaceae</taxon>
        <taxon>Schizophyllum</taxon>
    </lineage>
</organism>
<dbReference type="RefSeq" id="XP_003037978.1">
    <property type="nucleotide sequence ID" value="XM_003037932.1"/>
</dbReference>
<feature type="compositionally biased region" description="Acidic residues" evidence="1">
    <location>
        <begin position="504"/>
        <end position="517"/>
    </location>
</feature>
<dbReference type="eggNOG" id="ENOG502SJE1">
    <property type="taxonomic scope" value="Eukaryota"/>
</dbReference>
<dbReference type="AlphaFoldDB" id="D8PQI4"/>
<name>D8PQI4_SCHCM</name>
<sequence>MASAPTAPKPSNRIFSCRCLNVRVREAPTESTYKSFVKEGADADFAPLYVGGEGIEAKHPQLTLRDRSRSTQLPDSPNSARYTSLTCLLCQTLVYRVQEIISPENEVKEGPVLPSDNWVEVEVLRSTDGWIEIHKSLPTQEGVALLEKSPRYSPIYSVVLPAAQPPSNTPTPDADAKASQPSPLPQRQYLADLPPLFPPPPFTPKHPVFQHLSSLATSKSEGIRKEAEDFISNVVQTKVKEIQKVEDGLKKETEDVWKTFLGAIASVKSRQQERLTSPRSSISYPAGAFSPNGTGTPGSVIRDFVPSKVTAPRRSSSAAPRTSILSASLATSSFHHPKANDDSPPPKSPGSSASADETNSSITVTSSTFPVRHTTDAGEGSVLQFRHWANEHEEKNVATSYWYAKNEEEERKRVEEMMEKRRQKQEAEKPFQVDKPLQVETAGPSTPQVNGKGKEQAQASSQAASQPKSPTSPSGKGKRKVTFNVDPAAANKHEKSEKSSPTKDDDDDMVFDLEEENGERQSKAPTLPLVEPAAVSSRPPRPAGLSARNREPSSGLPSSFAGLRPSSLPAPSAMRSIAGSAPGGGPSAPLRPHPEQPSQPQPDSAAVPLPPTPAVNGKATSSAESSDASDVDDFRVREIQRLVAAGTPSHRHAWKRDGDAWKRFLSRHDDDDALDDIAEGDDGETEDLHLQHQHFIGSLPIAIRPPRRRTSETAAAKTSLAEKPGVLVPPLPRRRESSTARRKQMYEERDRERGLDPGALDFTGDEGSDEESDEETVNGTALSRGKQRALRILESAAKVPEEGMWRSLANN</sequence>
<feature type="region of interest" description="Disordered" evidence="1">
    <location>
        <begin position="334"/>
        <end position="375"/>
    </location>
</feature>
<feature type="region of interest" description="Disordered" evidence="1">
    <location>
        <begin position="268"/>
        <end position="302"/>
    </location>
</feature>
<feature type="compositionally biased region" description="Polar residues" evidence="1">
    <location>
        <begin position="356"/>
        <end position="369"/>
    </location>
</feature>